<dbReference type="CDD" id="cd00757">
    <property type="entry name" value="ThiF_MoeB_HesA_family"/>
    <property type="match status" value="1"/>
</dbReference>
<feature type="binding site" evidence="11">
    <location>
        <begin position="104"/>
        <end position="108"/>
    </location>
    <ligand>
        <name>ATP</name>
        <dbReference type="ChEBI" id="CHEBI:30616"/>
    </ligand>
</feature>
<dbReference type="Pfam" id="PF00581">
    <property type="entry name" value="Rhodanese"/>
    <property type="match status" value="1"/>
</dbReference>
<dbReference type="OrthoDB" id="10261062at2759"/>
<feature type="coiled-coil region" evidence="12">
    <location>
        <begin position="3"/>
        <end position="37"/>
    </location>
</feature>
<proteinExistence type="inferred from homology"/>
<evidence type="ECO:0000256" key="6">
    <source>
        <dbReference type="ARBA" id="ARBA00022741"/>
    </source>
</evidence>
<keyword evidence="4 11" id="KW-0819">tRNA processing</keyword>
<keyword evidence="9 11" id="KW-0501">Molybdenum cofactor biosynthesis</keyword>
<evidence type="ECO:0000256" key="5">
    <source>
        <dbReference type="ARBA" id="ARBA00022723"/>
    </source>
</evidence>
<dbReference type="GO" id="GO:0046872">
    <property type="term" value="F:metal ion binding"/>
    <property type="evidence" value="ECO:0007669"/>
    <property type="project" value="UniProtKB-KW"/>
</dbReference>
<comment type="pathway">
    <text evidence="11">tRNA modification; 5-methoxycarbonylmethyl-2-thiouridine-tRNA biosynthesis.</text>
</comment>
<keyword evidence="2 11" id="KW-0963">Cytoplasm</keyword>
<dbReference type="UniPathway" id="UPA00988"/>
<dbReference type="InterPro" id="IPR035985">
    <property type="entry name" value="Ubiquitin-activating_enz"/>
</dbReference>
<sequence length="435" mass="48600">MNEKKLIDEIIELRELLRIKEAQLAALRRERQTLQDYGLSNEEILRYSRQIFLPEIGIKGQIKLKNSAILIVGAGGLGCPAALYLASAGVGHIGIIDYDDIEINNLHRQLLYTESNIGISKANAAVETLNRLNSTIKVIPYKIQLDSNNALDIIKSYDVILDATDNVATRYLLNDACVLNNKPLVSGSALKFEGHLSVFNYNGPCYRCIFPKPPPPETVTNCGDGGVFGPAVGTIGILQALEALKIVLDLPCILSGQLLLFDGLETKFRNISLRAKNVNCVVCGDHPTIHKLIDYEQFCGAKANDKNPNLNLLKKEERISVEEYNIMKVDAKAHILIDVRSAEEFEICHLKNSINIPLNDINNDEKINFIKNKIQEMQKQYDKTTLYVICRRGNDSQKAVINLQTVFKESNLEIKDIIGGIHAWSKKIDCTIPIY</sequence>
<dbReference type="GO" id="GO:0005524">
    <property type="term" value="F:ATP binding"/>
    <property type="evidence" value="ECO:0007669"/>
    <property type="project" value="UniProtKB-KW"/>
</dbReference>
<evidence type="ECO:0000256" key="11">
    <source>
        <dbReference type="HAMAP-Rule" id="MF_03049"/>
    </source>
</evidence>
<evidence type="ECO:0000313" key="14">
    <source>
        <dbReference type="EMBL" id="PBC26921.1"/>
    </source>
</evidence>
<evidence type="ECO:0000259" key="13">
    <source>
        <dbReference type="PROSITE" id="PS50206"/>
    </source>
</evidence>
<dbReference type="FunFam" id="3.40.250.10:FF:000014">
    <property type="entry name" value="Adenylyltransferase and sulfurtransferase MOCS3"/>
    <property type="match status" value="1"/>
</dbReference>
<dbReference type="STRING" id="94128.A0A2A3E7A6"/>
<keyword evidence="10 11" id="KW-0511">Multifunctional enzyme</keyword>
<organism evidence="14 15">
    <name type="scientific">Apis cerana cerana</name>
    <name type="common">Oriental honeybee</name>
    <dbReference type="NCBI Taxonomy" id="94128"/>
    <lineage>
        <taxon>Eukaryota</taxon>
        <taxon>Metazoa</taxon>
        <taxon>Ecdysozoa</taxon>
        <taxon>Arthropoda</taxon>
        <taxon>Hexapoda</taxon>
        <taxon>Insecta</taxon>
        <taxon>Pterygota</taxon>
        <taxon>Neoptera</taxon>
        <taxon>Endopterygota</taxon>
        <taxon>Hymenoptera</taxon>
        <taxon>Apocrita</taxon>
        <taxon>Aculeata</taxon>
        <taxon>Apoidea</taxon>
        <taxon>Anthophila</taxon>
        <taxon>Apidae</taxon>
        <taxon>Apis</taxon>
    </lineage>
</organism>
<feature type="binding site" evidence="11">
    <location>
        <position position="76"/>
    </location>
    <ligand>
        <name>ATP</name>
        <dbReference type="ChEBI" id="CHEBI:30616"/>
    </ligand>
</feature>
<feature type="domain" description="Rhodanese" evidence="13">
    <location>
        <begin position="330"/>
        <end position="433"/>
    </location>
</feature>
<evidence type="ECO:0000256" key="2">
    <source>
        <dbReference type="ARBA" id="ARBA00022490"/>
    </source>
</evidence>
<dbReference type="EC" id="2.8.1.-" evidence="11"/>
<dbReference type="Gene3D" id="3.40.250.10">
    <property type="entry name" value="Rhodanese-like domain"/>
    <property type="match status" value="1"/>
</dbReference>
<dbReference type="InterPro" id="IPR001763">
    <property type="entry name" value="Rhodanese-like_dom"/>
</dbReference>
<dbReference type="PROSITE" id="PS50206">
    <property type="entry name" value="RHODANESE_3"/>
    <property type="match status" value="1"/>
</dbReference>
<feature type="binding site" evidence="11">
    <location>
        <position position="208"/>
    </location>
    <ligand>
        <name>Zn(2+)</name>
        <dbReference type="ChEBI" id="CHEBI:29105"/>
    </ligand>
</feature>
<comment type="cofactor">
    <cofactor evidence="11">
        <name>Zn(2+)</name>
        <dbReference type="ChEBI" id="CHEBI:29105"/>
    </cofactor>
    <text evidence="11">Binds 1 zinc ion per subunit.</text>
</comment>
<dbReference type="EC" id="2.7.7.-" evidence="11"/>
<dbReference type="Pfam" id="PF00899">
    <property type="entry name" value="ThiF"/>
    <property type="match status" value="1"/>
</dbReference>
<keyword evidence="3 11" id="KW-0808">Transferase</keyword>
<evidence type="ECO:0000256" key="3">
    <source>
        <dbReference type="ARBA" id="ARBA00022679"/>
    </source>
</evidence>
<feature type="binding site" evidence="11">
    <location>
        <begin position="165"/>
        <end position="166"/>
    </location>
    <ligand>
        <name>ATP</name>
        <dbReference type="ChEBI" id="CHEBI:30616"/>
    </ligand>
</feature>
<keyword evidence="7 11" id="KW-0862">Zinc</keyword>
<dbReference type="FunFam" id="3.40.50.720:FF:000033">
    <property type="entry name" value="Adenylyltransferase and sulfurtransferase MOCS3"/>
    <property type="match status" value="1"/>
</dbReference>
<protein>
    <recommendedName>
        <fullName evidence="11">Adenylyltransferase and sulfurtransferase MOCS3 homolog</fullName>
    </recommendedName>
    <alternativeName>
        <fullName evidence="11">UBA4 homolog</fullName>
    </alternativeName>
    <alternativeName>
        <fullName evidence="11">Ubiquitin-like protein activator 4 homolog</fullName>
    </alternativeName>
    <domain>
        <recommendedName>
            <fullName evidence="11">Adenylyltransferase</fullName>
            <ecNumber evidence="11">2.7.7.-</ecNumber>
        </recommendedName>
    </domain>
    <domain>
        <recommendedName>
            <fullName evidence="11">Sulfurtransferase</fullName>
            <ecNumber evidence="11">2.8.1.-</ecNumber>
        </recommendedName>
    </domain>
</protein>
<dbReference type="GO" id="GO:0042292">
    <property type="term" value="F:URM1 activating enzyme activity"/>
    <property type="evidence" value="ECO:0007669"/>
    <property type="project" value="TreeGrafter"/>
</dbReference>
<keyword evidence="15" id="KW-1185">Reference proteome</keyword>
<feature type="binding site" evidence="11">
    <location>
        <position position="97"/>
    </location>
    <ligand>
        <name>ATP</name>
        <dbReference type="ChEBI" id="CHEBI:30616"/>
    </ligand>
</feature>
<dbReference type="GO" id="GO:0002143">
    <property type="term" value="P:tRNA wobble position uridine thiolation"/>
    <property type="evidence" value="ECO:0007669"/>
    <property type="project" value="InterPro"/>
</dbReference>
<dbReference type="InterPro" id="IPR000594">
    <property type="entry name" value="ThiF_NAD_FAD-bd"/>
</dbReference>
<keyword evidence="6 11" id="KW-0547">Nucleotide-binding</keyword>
<evidence type="ECO:0000256" key="10">
    <source>
        <dbReference type="ARBA" id="ARBA00023268"/>
    </source>
</evidence>
<comment type="function">
    <text evidence="11">Plays a central role in 2-thiolation of mcm(5)S(2)U at tRNA wobble positions of cytosolic tRNA(Lys), tRNA(Glu) and tRNA(Gln). Acts by mediating the C-terminal thiocarboxylation of the sulfur carrier URM1. Its N-terminus first activates URM1 as acyl-adenylate (-COAMP), then the persulfide sulfur on the catalytic cysteine is transferred to URM1 to form thiocarboxylation (-COSH) of its C-terminus. The reaction probably involves hydrogen sulfide that is generated from the persulfide intermediate and that acts as nucleophile towards URM1. Subsequently, a transient disulfide bond is formed. Does not use thiosulfate as sulfur donor; NFS1 probably acting as a sulfur donor for thiocarboxylation reactions.</text>
</comment>
<dbReference type="PANTHER" id="PTHR10953">
    <property type="entry name" value="UBIQUITIN-ACTIVATING ENZYME E1"/>
    <property type="match status" value="1"/>
</dbReference>
<keyword evidence="5 11" id="KW-0479">Metal-binding</keyword>
<dbReference type="InterPro" id="IPR028885">
    <property type="entry name" value="MOCS3/Uba4"/>
</dbReference>
<dbReference type="GO" id="GO:0005829">
    <property type="term" value="C:cytosol"/>
    <property type="evidence" value="ECO:0007669"/>
    <property type="project" value="UniProtKB-SubCell"/>
</dbReference>
<feature type="active site" description="Glycyl thioester intermediate; for adenylyltransferase activity" evidence="11">
    <location>
        <position position="222"/>
    </location>
</feature>
<evidence type="ECO:0000256" key="1">
    <source>
        <dbReference type="ARBA" id="ARBA00004514"/>
    </source>
</evidence>
<dbReference type="InterPro" id="IPR036873">
    <property type="entry name" value="Rhodanese-like_dom_sf"/>
</dbReference>
<dbReference type="AlphaFoldDB" id="A0A2A3E7A6"/>
<comment type="similarity">
    <text evidence="11">In the N-terminal section; belongs to the HesA/MoeB/ThiF family. UBA4 subfamily.</text>
</comment>
<evidence type="ECO:0000256" key="9">
    <source>
        <dbReference type="ARBA" id="ARBA00023150"/>
    </source>
</evidence>
<keyword evidence="14" id="KW-0548">Nucleotidyltransferase</keyword>
<feature type="binding site" evidence="11">
    <location>
        <position position="205"/>
    </location>
    <ligand>
        <name>Zn(2+)</name>
        <dbReference type="ChEBI" id="CHEBI:29105"/>
    </ligand>
</feature>
<accession>A0A2A3E7A6</accession>
<gene>
    <name evidence="14" type="ORF">APICC_04390</name>
</gene>
<name>A0A2A3E7A6_APICC</name>
<evidence type="ECO:0000256" key="4">
    <source>
        <dbReference type="ARBA" id="ARBA00022694"/>
    </source>
</evidence>
<dbReference type="GO" id="GO:0032447">
    <property type="term" value="P:protein urmylation"/>
    <property type="evidence" value="ECO:0007669"/>
    <property type="project" value="TreeGrafter"/>
</dbReference>
<feature type="binding site" evidence="11">
    <location>
        <position position="283"/>
    </location>
    <ligand>
        <name>Zn(2+)</name>
        <dbReference type="ChEBI" id="CHEBI:29105"/>
    </ligand>
</feature>
<comment type="subcellular location">
    <subcellularLocation>
        <location evidence="1">Cytoplasm</location>
        <location evidence="1">Cytosol</location>
    </subcellularLocation>
</comment>
<evidence type="ECO:0000256" key="7">
    <source>
        <dbReference type="ARBA" id="ARBA00022833"/>
    </source>
</evidence>
<dbReference type="GO" id="GO:0006777">
    <property type="term" value="P:Mo-molybdopterin cofactor biosynthetic process"/>
    <property type="evidence" value="ECO:0007669"/>
    <property type="project" value="UniProtKB-UniRule"/>
</dbReference>
<feature type="binding site" evidence="11">
    <location>
        <position position="280"/>
    </location>
    <ligand>
        <name>Zn(2+)</name>
        <dbReference type="ChEBI" id="CHEBI:29105"/>
    </ligand>
</feature>
<keyword evidence="8 11" id="KW-0067">ATP-binding</keyword>
<feature type="active site" description="Cysteine persulfide intermediate; for sulfurtransferase activity" evidence="11">
    <location>
        <position position="390"/>
    </location>
</feature>
<dbReference type="GO" id="GO:0070566">
    <property type="term" value="F:adenylyltransferase activity"/>
    <property type="evidence" value="ECO:0007669"/>
    <property type="project" value="InterPro"/>
</dbReference>
<keyword evidence="12" id="KW-0175">Coiled coil</keyword>
<reference evidence="14 15" key="1">
    <citation type="submission" date="2014-07" db="EMBL/GenBank/DDBJ databases">
        <title>Genomic and transcriptomic analysis on Apis cerana provide comprehensive insights into honey bee biology.</title>
        <authorList>
            <person name="Diao Q."/>
            <person name="Sun L."/>
            <person name="Zheng H."/>
            <person name="Zheng H."/>
            <person name="Xu S."/>
            <person name="Wang S."/>
            <person name="Zeng Z."/>
            <person name="Hu F."/>
            <person name="Su S."/>
            <person name="Wu J."/>
        </authorList>
    </citation>
    <scope>NUCLEOTIDE SEQUENCE [LARGE SCALE GENOMIC DNA]</scope>
    <source>
        <tissue evidence="14">Pupae without intestine</tissue>
    </source>
</reference>
<dbReference type="EMBL" id="KZ288363">
    <property type="protein sequence ID" value="PBC26921.1"/>
    <property type="molecule type" value="Genomic_DNA"/>
</dbReference>
<feature type="binding site" evidence="11">
    <location>
        <position position="121"/>
    </location>
    <ligand>
        <name>ATP</name>
        <dbReference type="ChEBI" id="CHEBI:30616"/>
    </ligand>
</feature>
<dbReference type="GO" id="GO:0004792">
    <property type="term" value="F:thiosulfate-cyanide sulfurtransferase activity"/>
    <property type="evidence" value="ECO:0007669"/>
    <property type="project" value="TreeGrafter"/>
</dbReference>
<evidence type="ECO:0000313" key="15">
    <source>
        <dbReference type="Proteomes" id="UP000242457"/>
    </source>
</evidence>
<dbReference type="SMART" id="SM00450">
    <property type="entry name" value="RHOD"/>
    <property type="match status" value="1"/>
</dbReference>
<dbReference type="InterPro" id="IPR045886">
    <property type="entry name" value="ThiF/MoeB/HesA"/>
</dbReference>
<dbReference type="NCBIfam" id="NF004281">
    <property type="entry name" value="PRK05690.1"/>
    <property type="match status" value="1"/>
</dbReference>
<dbReference type="HAMAP" id="MF_03049">
    <property type="entry name" value="MOCS3_Uba4"/>
    <property type="match status" value="1"/>
</dbReference>
<dbReference type="Proteomes" id="UP000242457">
    <property type="component" value="Unassembled WGS sequence"/>
</dbReference>
<dbReference type="Gene3D" id="3.40.50.720">
    <property type="entry name" value="NAD(P)-binding Rossmann-like Domain"/>
    <property type="match status" value="1"/>
</dbReference>
<evidence type="ECO:0000256" key="8">
    <source>
        <dbReference type="ARBA" id="ARBA00022840"/>
    </source>
</evidence>
<dbReference type="PANTHER" id="PTHR10953:SF102">
    <property type="entry name" value="ADENYLYLTRANSFERASE AND SULFURTRANSFERASE MOCS3"/>
    <property type="match status" value="1"/>
</dbReference>
<dbReference type="SUPFAM" id="SSF69572">
    <property type="entry name" value="Activating enzymes of the ubiquitin-like proteins"/>
    <property type="match status" value="1"/>
</dbReference>
<evidence type="ECO:0000256" key="12">
    <source>
        <dbReference type="SAM" id="Coils"/>
    </source>
</evidence>